<evidence type="ECO:0000256" key="8">
    <source>
        <dbReference type="ARBA" id="ARBA00023204"/>
    </source>
</evidence>
<comment type="similarity">
    <text evidence="1 10">Belongs to the RecA family.</text>
</comment>
<evidence type="ECO:0000256" key="10">
    <source>
        <dbReference type="RuleBase" id="RU004527"/>
    </source>
</evidence>
<accession>A0A2N4UW56</accession>
<name>A0A2N4UW56_9GAMM</name>
<dbReference type="InterPro" id="IPR020587">
    <property type="entry name" value="RecA_monomer-monomer_interface"/>
</dbReference>
<sequence>MSTSLNTAKQSEVLNTAKQSEVLNTVKLYGTSTGNTSLDLALCGKCSLEFSSLSEISGENGVGKTTLALHSIVNCQRTNGVAAFIETEQSIDPAYMKKIGVDMDNVIFSQPTTMDDAFKIAFELIKSGTVNLIVFDSIASMLPKNEVVNGLLTENAALEFSRELAKNLEKIKAMIADSLCSVIFINQLRQNPNTSEWYSVGGKPLERYIDTRIRLKKGKVILSKKDSTVKMGHHVIATVLKNTYGKSGSIATFSVHYQKGINSVLDTLKNAVEHNIITTDDSGYTINHACAKNQSMGNDRAEALNILAQYPKFRTQIDIFTIYEHLRRAKNQLNH</sequence>
<evidence type="ECO:0000259" key="11">
    <source>
        <dbReference type="PROSITE" id="PS50162"/>
    </source>
</evidence>
<evidence type="ECO:0000256" key="2">
    <source>
        <dbReference type="ARBA" id="ARBA00015553"/>
    </source>
</evidence>
<dbReference type="SUPFAM" id="SSF52540">
    <property type="entry name" value="P-loop containing nucleoside triphosphate hydrolases"/>
    <property type="match status" value="1"/>
</dbReference>
<dbReference type="RefSeq" id="WP_101767436.1">
    <property type="nucleotide sequence ID" value="NZ_BPPU01000003.1"/>
</dbReference>
<evidence type="ECO:0000256" key="6">
    <source>
        <dbReference type="ARBA" id="ARBA00023125"/>
    </source>
</evidence>
<evidence type="ECO:0000313" key="14">
    <source>
        <dbReference type="Proteomes" id="UP000234420"/>
    </source>
</evidence>
<evidence type="ECO:0000256" key="5">
    <source>
        <dbReference type="ARBA" id="ARBA00022840"/>
    </source>
</evidence>
<gene>
    <name evidence="13" type="ORF">CIK00_02915</name>
</gene>
<keyword evidence="14" id="KW-1185">Reference proteome</keyword>
<dbReference type="GO" id="GO:0005524">
    <property type="term" value="F:ATP binding"/>
    <property type="evidence" value="ECO:0007669"/>
    <property type="project" value="UniProtKB-KW"/>
</dbReference>
<keyword evidence="8" id="KW-0234">DNA repair</keyword>
<proteinExistence type="inferred from homology"/>
<dbReference type="Pfam" id="PF00154">
    <property type="entry name" value="RecA_N"/>
    <property type="match status" value="1"/>
</dbReference>
<dbReference type="GO" id="GO:0140664">
    <property type="term" value="F:ATP-dependent DNA damage sensor activity"/>
    <property type="evidence" value="ECO:0007669"/>
    <property type="project" value="InterPro"/>
</dbReference>
<dbReference type="PANTHER" id="PTHR45900:SF1">
    <property type="entry name" value="MITOCHONDRIAL DNA REPAIR PROTEIN RECA HOMOLOG-RELATED"/>
    <property type="match status" value="1"/>
</dbReference>
<dbReference type="InterPro" id="IPR020588">
    <property type="entry name" value="RecA_ATP-bd"/>
</dbReference>
<dbReference type="GO" id="GO:0006281">
    <property type="term" value="P:DNA repair"/>
    <property type="evidence" value="ECO:0007669"/>
    <property type="project" value="UniProtKB-KW"/>
</dbReference>
<dbReference type="AlphaFoldDB" id="A0A2N4UW56"/>
<protein>
    <recommendedName>
        <fullName evidence="2">Protein RecA</fullName>
    </recommendedName>
</protein>
<evidence type="ECO:0000256" key="7">
    <source>
        <dbReference type="ARBA" id="ARBA00023172"/>
    </source>
</evidence>
<dbReference type="GO" id="GO:0006310">
    <property type="term" value="P:DNA recombination"/>
    <property type="evidence" value="ECO:0007669"/>
    <property type="project" value="UniProtKB-KW"/>
</dbReference>
<feature type="domain" description="RecA family profile 1" evidence="11">
    <location>
        <begin position="27"/>
        <end position="188"/>
    </location>
</feature>
<dbReference type="InterPro" id="IPR003593">
    <property type="entry name" value="AAA+_ATPase"/>
</dbReference>
<dbReference type="InterPro" id="IPR049428">
    <property type="entry name" value="RecA-like_N"/>
</dbReference>
<dbReference type="PROSITE" id="PS50163">
    <property type="entry name" value="RECA_3"/>
    <property type="match status" value="1"/>
</dbReference>
<dbReference type="GeneID" id="69965876"/>
<keyword evidence="4 10" id="KW-0227">DNA damage</keyword>
<evidence type="ECO:0000256" key="1">
    <source>
        <dbReference type="ARBA" id="ARBA00009391"/>
    </source>
</evidence>
<dbReference type="PANTHER" id="PTHR45900">
    <property type="entry name" value="RECA"/>
    <property type="match status" value="1"/>
</dbReference>
<dbReference type="Gene3D" id="3.40.50.300">
    <property type="entry name" value="P-loop containing nucleotide triphosphate hydrolases"/>
    <property type="match status" value="1"/>
</dbReference>
<dbReference type="GO" id="GO:0005829">
    <property type="term" value="C:cytosol"/>
    <property type="evidence" value="ECO:0007669"/>
    <property type="project" value="TreeGrafter"/>
</dbReference>
<reference evidence="13 14" key="1">
    <citation type="journal article" date="2018" name="Syst. Appl. Microbiol.">
        <title>Photobacterium carnosum sp. nov., isolated from spoiled modified atmosphere packaged poultry meat.</title>
        <authorList>
            <person name="Hilgarth M."/>
            <person name="Fuertes S."/>
            <person name="Ehrmann M."/>
            <person name="Vogel R.F."/>
        </authorList>
    </citation>
    <scope>NUCLEOTIDE SEQUENCE [LARGE SCALE GENOMIC DNA]</scope>
    <source>
        <strain evidence="13 14">TMW 2.2021</strain>
    </source>
</reference>
<evidence type="ECO:0000313" key="13">
    <source>
        <dbReference type="EMBL" id="PLC59233.1"/>
    </source>
</evidence>
<evidence type="ECO:0000256" key="3">
    <source>
        <dbReference type="ARBA" id="ARBA00022741"/>
    </source>
</evidence>
<evidence type="ECO:0000256" key="4">
    <source>
        <dbReference type="ARBA" id="ARBA00022763"/>
    </source>
</evidence>
<dbReference type="PRINTS" id="PR00142">
    <property type="entry name" value="RECA"/>
</dbReference>
<dbReference type="InterPro" id="IPR013765">
    <property type="entry name" value="DNA_recomb/repair_RecA"/>
</dbReference>
<organism evidence="13 14">
    <name type="scientific">Photobacterium carnosum</name>
    <dbReference type="NCBI Taxonomy" id="2023717"/>
    <lineage>
        <taxon>Bacteria</taxon>
        <taxon>Pseudomonadati</taxon>
        <taxon>Pseudomonadota</taxon>
        <taxon>Gammaproteobacteria</taxon>
        <taxon>Vibrionales</taxon>
        <taxon>Vibrionaceae</taxon>
        <taxon>Photobacterium</taxon>
    </lineage>
</organism>
<dbReference type="EMBL" id="NPIB01000002">
    <property type="protein sequence ID" value="PLC59233.1"/>
    <property type="molecule type" value="Genomic_DNA"/>
</dbReference>
<keyword evidence="7 10" id="KW-0233">DNA recombination</keyword>
<keyword evidence="6 10" id="KW-0238">DNA-binding</keyword>
<dbReference type="GO" id="GO:0003697">
    <property type="term" value="F:single-stranded DNA binding"/>
    <property type="evidence" value="ECO:0007669"/>
    <property type="project" value="InterPro"/>
</dbReference>
<keyword evidence="3 10" id="KW-0547">Nucleotide-binding</keyword>
<dbReference type="GO" id="GO:0009432">
    <property type="term" value="P:SOS response"/>
    <property type="evidence" value="ECO:0007669"/>
    <property type="project" value="UniProtKB-KW"/>
</dbReference>
<dbReference type="SMART" id="SM00382">
    <property type="entry name" value="AAA"/>
    <property type="match status" value="1"/>
</dbReference>
<keyword evidence="9" id="KW-0742">SOS response</keyword>
<comment type="caution">
    <text evidence="13">The sequence shown here is derived from an EMBL/GenBank/DDBJ whole genome shotgun (WGS) entry which is preliminary data.</text>
</comment>
<keyword evidence="5 10" id="KW-0067">ATP-binding</keyword>
<evidence type="ECO:0000256" key="9">
    <source>
        <dbReference type="ARBA" id="ARBA00023236"/>
    </source>
</evidence>
<dbReference type="PROSITE" id="PS50162">
    <property type="entry name" value="RECA_2"/>
    <property type="match status" value="1"/>
</dbReference>
<dbReference type="InterPro" id="IPR027417">
    <property type="entry name" value="P-loop_NTPase"/>
</dbReference>
<feature type="domain" description="RecA family profile 2" evidence="12">
    <location>
        <begin position="181"/>
        <end position="266"/>
    </location>
</feature>
<evidence type="ECO:0000259" key="12">
    <source>
        <dbReference type="PROSITE" id="PS50163"/>
    </source>
</evidence>
<dbReference type="Proteomes" id="UP000234420">
    <property type="component" value="Unassembled WGS sequence"/>
</dbReference>